<dbReference type="Pfam" id="PF00912">
    <property type="entry name" value="Transgly"/>
    <property type="match status" value="1"/>
</dbReference>
<keyword evidence="6" id="KW-0511">Multifunctional enzyme</keyword>
<dbReference type="InterPro" id="IPR012338">
    <property type="entry name" value="Beta-lactam/transpept-like"/>
</dbReference>
<comment type="catalytic activity">
    <reaction evidence="7">
        <text>Preferential cleavage: (Ac)2-L-Lys-D-Ala-|-D-Ala. Also transpeptidation of peptidyl-alanyl moieties that are N-acyl substituents of D-alanine.</text>
        <dbReference type="EC" id="3.4.16.4"/>
    </reaction>
</comment>
<evidence type="ECO:0000259" key="9">
    <source>
        <dbReference type="PROSITE" id="PS51178"/>
    </source>
</evidence>
<feature type="domain" description="PASTA" evidence="9">
    <location>
        <begin position="717"/>
        <end position="788"/>
    </location>
</feature>
<dbReference type="Gene3D" id="3.30.10.20">
    <property type="match status" value="2"/>
</dbReference>
<dbReference type="GO" id="GO:0008955">
    <property type="term" value="F:peptidoglycan glycosyltransferase activity"/>
    <property type="evidence" value="ECO:0007669"/>
    <property type="project" value="UniProtKB-EC"/>
</dbReference>
<dbReference type="PANTHER" id="PTHR32282:SF33">
    <property type="entry name" value="PEPTIDOGLYCAN GLYCOSYLTRANSFERASE"/>
    <property type="match status" value="1"/>
</dbReference>
<dbReference type="PANTHER" id="PTHR32282">
    <property type="entry name" value="BINDING PROTEIN TRANSPEPTIDASE, PUTATIVE-RELATED"/>
    <property type="match status" value="1"/>
</dbReference>
<dbReference type="SUPFAM" id="SSF53955">
    <property type="entry name" value="Lysozyme-like"/>
    <property type="match status" value="1"/>
</dbReference>
<dbReference type="AlphaFoldDB" id="A0A7Y9EVJ4"/>
<comment type="catalytic activity">
    <reaction evidence="8">
        <text>[GlcNAc-(1-&gt;4)-Mur2Ac(oyl-L-Ala-gamma-D-Glu-L-Lys-D-Ala-D-Ala)](n)-di-trans,octa-cis-undecaprenyl diphosphate + beta-D-GlcNAc-(1-&gt;4)-Mur2Ac(oyl-L-Ala-gamma-D-Glu-L-Lys-D-Ala-D-Ala)-di-trans,octa-cis-undecaprenyl diphosphate = [GlcNAc-(1-&gt;4)-Mur2Ac(oyl-L-Ala-gamma-D-Glu-L-Lys-D-Ala-D-Ala)](n+1)-di-trans,octa-cis-undecaprenyl diphosphate + di-trans,octa-cis-undecaprenyl diphosphate + H(+)</text>
        <dbReference type="Rhea" id="RHEA:23708"/>
        <dbReference type="Rhea" id="RHEA-COMP:9602"/>
        <dbReference type="Rhea" id="RHEA-COMP:9603"/>
        <dbReference type="ChEBI" id="CHEBI:15378"/>
        <dbReference type="ChEBI" id="CHEBI:58405"/>
        <dbReference type="ChEBI" id="CHEBI:60033"/>
        <dbReference type="ChEBI" id="CHEBI:78435"/>
        <dbReference type="EC" id="2.4.99.28"/>
    </reaction>
</comment>
<sequence length="861" mass="90959">MPHTKRTLKSVLGGAAGLIGLSVVAGILVTATVTPVFAVAGAAAAQSIDLFDKLPSKLEPDRPMEPTTIYATARDGSPFPLARFYDQNRIPVTLEQVAPVMRDALLSSEDKHFYEHGGIDLAGTAKALLDNLTGKSSRGASSISQQYVKNVLLQECERKVSLTDEKRSEKLDKCWEDAASSDGAKGIERKLQEMRYAIQIEKVYSKDDILIGYLNLVNFGGTTYGIEAAAQRYFSVSAANLSLTQAATLTGMVQNPNSYRIDQPEGSMYDAETDSWYNSAEDGYSETLTRRNYVLNRLLIDGKITQEQHDAAVAEPITPAIQPPSSGCVAAGGYAYFCQYVKSTLENDPAFGATEDERRENLLRGGMDVYTSLNFDIQDGTLAAVAEYTPPTAEGLVFGAAATTIQPETGRILSIAQNTMFSEEEGSPPGYSSQVYAADADHGSSIGFSVGSTYKIFTLIDWLEKGHSVNEVLNGRNRLFTKMNCDGSPIWNTSEIIRNDAGNPGYTGTIMQFTRDSLNSGFLAMAEKLNVCDINRVADRMGVTLGTGEKVTDQNVPFDVLGSKAIAPIAMAAAYATVANKGVYCTPHAIDRIVGPDGTDLTLPATSCTQVIDPDVAAAAAYALQGVMDGGTGSRGNPYDGTPLIGKTGTHNTTQTMLIESSTRATTAVWVGQVQGDVDIFDFYANGRNIPDIRFGFAQAIQSVANAVTQGGDDFPTPSSTLTRRVLIDLPNVVGMTQDQAIATLDDAGFGVTVGAPVDSDMGAGLIAAQDPGAGQVSSGTTVTIWPSTGNGTTVPKVTGMSPSDALSKLNDAGFRNVAMGKCTAGSGGPSGSVTSTDPAAGAVVGKNTTITLNYSKQECP</sequence>
<evidence type="ECO:0000256" key="1">
    <source>
        <dbReference type="ARBA" id="ARBA00022645"/>
    </source>
</evidence>
<dbReference type="InterPro" id="IPR001264">
    <property type="entry name" value="Glyco_trans_51"/>
</dbReference>
<keyword evidence="5" id="KW-0378">Hydrolase</keyword>
<feature type="domain" description="PASTA" evidence="9">
    <location>
        <begin position="789"/>
        <end position="857"/>
    </location>
</feature>
<organism evidence="10 11">
    <name type="scientific">Microbacterium pseudoresistens</name>
    <dbReference type="NCBI Taxonomy" id="640634"/>
    <lineage>
        <taxon>Bacteria</taxon>
        <taxon>Bacillati</taxon>
        <taxon>Actinomycetota</taxon>
        <taxon>Actinomycetes</taxon>
        <taxon>Micrococcales</taxon>
        <taxon>Microbacteriaceae</taxon>
        <taxon>Microbacterium</taxon>
    </lineage>
</organism>
<reference evidence="10 11" key="1">
    <citation type="submission" date="2020-07" db="EMBL/GenBank/DDBJ databases">
        <title>Sequencing the genomes of 1000 actinobacteria strains.</title>
        <authorList>
            <person name="Klenk H.-P."/>
        </authorList>
    </citation>
    <scope>NUCLEOTIDE SEQUENCE [LARGE SCALE GENOMIC DNA]</scope>
    <source>
        <strain evidence="10 11">DSM 22185</strain>
    </source>
</reference>
<dbReference type="EMBL" id="JACCBH010000001">
    <property type="protein sequence ID" value="NYD54752.1"/>
    <property type="molecule type" value="Genomic_DNA"/>
</dbReference>
<evidence type="ECO:0000256" key="5">
    <source>
        <dbReference type="ARBA" id="ARBA00022801"/>
    </source>
</evidence>
<proteinExistence type="predicted"/>
<evidence type="ECO:0000256" key="7">
    <source>
        <dbReference type="ARBA" id="ARBA00034000"/>
    </source>
</evidence>
<dbReference type="GO" id="GO:0006508">
    <property type="term" value="P:proteolysis"/>
    <property type="evidence" value="ECO:0007669"/>
    <property type="project" value="UniProtKB-KW"/>
</dbReference>
<evidence type="ECO:0000256" key="6">
    <source>
        <dbReference type="ARBA" id="ARBA00023268"/>
    </source>
</evidence>
<keyword evidence="4" id="KW-0808">Transferase</keyword>
<dbReference type="InterPro" id="IPR005543">
    <property type="entry name" value="PASTA_dom"/>
</dbReference>
<evidence type="ECO:0000256" key="4">
    <source>
        <dbReference type="ARBA" id="ARBA00022679"/>
    </source>
</evidence>
<evidence type="ECO:0000256" key="8">
    <source>
        <dbReference type="ARBA" id="ARBA00049902"/>
    </source>
</evidence>
<dbReference type="InterPro" id="IPR050396">
    <property type="entry name" value="Glycosyltr_51/Transpeptidase"/>
</dbReference>
<keyword evidence="3" id="KW-0328">Glycosyltransferase</keyword>
<dbReference type="InterPro" id="IPR023346">
    <property type="entry name" value="Lysozyme-like_dom_sf"/>
</dbReference>
<dbReference type="GO" id="GO:0008658">
    <property type="term" value="F:penicillin binding"/>
    <property type="evidence" value="ECO:0007669"/>
    <property type="project" value="InterPro"/>
</dbReference>
<keyword evidence="1 10" id="KW-0121">Carboxypeptidase</keyword>
<name>A0A7Y9EVJ4_9MICO</name>
<evidence type="ECO:0000256" key="3">
    <source>
        <dbReference type="ARBA" id="ARBA00022676"/>
    </source>
</evidence>
<dbReference type="SUPFAM" id="SSF56601">
    <property type="entry name" value="beta-lactamase/transpeptidase-like"/>
    <property type="match status" value="1"/>
</dbReference>
<dbReference type="RefSeq" id="WP_179433308.1">
    <property type="nucleotide sequence ID" value="NZ_BAABLC010000002.1"/>
</dbReference>
<keyword evidence="11" id="KW-1185">Reference proteome</keyword>
<evidence type="ECO:0000313" key="10">
    <source>
        <dbReference type="EMBL" id="NYD54752.1"/>
    </source>
</evidence>
<accession>A0A7Y9EVJ4</accession>
<dbReference type="SMART" id="SM00740">
    <property type="entry name" value="PASTA"/>
    <property type="match status" value="2"/>
</dbReference>
<keyword evidence="2" id="KW-0645">Protease</keyword>
<dbReference type="PROSITE" id="PS51178">
    <property type="entry name" value="PASTA"/>
    <property type="match status" value="2"/>
</dbReference>
<comment type="caution">
    <text evidence="10">The sequence shown here is derived from an EMBL/GenBank/DDBJ whole genome shotgun (WGS) entry which is preliminary data.</text>
</comment>
<dbReference type="Pfam" id="PF00905">
    <property type="entry name" value="Transpeptidase"/>
    <property type="match status" value="1"/>
</dbReference>
<protein>
    <submittedName>
        <fullName evidence="10">Membrane peptidoglycan carboxypeptidase</fullName>
    </submittedName>
</protein>
<evidence type="ECO:0000313" key="11">
    <source>
        <dbReference type="Proteomes" id="UP000552045"/>
    </source>
</evidence>
<dbReference type="InterPro" id="IPR001460">
    <property type="entry name" value="PCN-bd_Tpept"/>
</dbReference>
<dbReference type="InterPro" id="IPR036950">
    <property type="entry name" value="PBP_transglycosylase"/>
</dbReference>
<dbReference type="GO" id="GO:0030288">
    <property type="term" value="C:outer membrane-bounded periplasmic space"/>
    <property type="evidence" value="ECO:0007669"/>
    <property type="project" value="TreeGrafter"/>
</dbReference>
<dbReference type="Gene3D" id="3.40.710.10">
    <property type="entry name" value="DD-peptidase/beta-lactamase superfamily"/>
    <property type="match status" value="1"/>
</dbReference>
<dbReference type="Pfam" id="PF03793">
    <property type="entry name" value="PASTA"/>
    <property type="match status" value="2"/>
</dbReference>
<dbReference type="GO" id="GO:0009252">
    <property type="term" value="P:peptidoglycan biosynthetic process"/>
    <property type="evidence" value="ECO:0007669"/>
    <property type="project" value="TreeGrafter"/>
</dbReference>
<gene>
    <name evidence="10" type="ORF">BKA02_001807</name>
</gene>
<dbReference type="CDD" id="cd06577">
    <property type="entry name" value="PASTA_pknB"/>
    <property type="match status" value="2"/>
</dbReference>
<dbReference type="Proteomes" id="UP000552045">
    <property type="component" value="Unassembled WGS sequence"/>
</dbReference>
<dbReference type="GO" id="GO:0009002">
    <property type="term" value="F:serine-type D-Ala-D-Ala carboxypeptidase activity"/>
    <property type="evidence" value="ECO:0007669"/>
    <property type="project" value="UniProtKB-EC"/>
</dbReference>
<dbReference type="Gene3D" id="1.10.3810.10">
    <property type="entry name" value="Biosynthetic peptidoglycan transglycosylase-like"/>
    <property type="match status" value="1"/>
</dbReference>
<evidence type="ECO:0000256" key="2">
    <source>
        <dbReference type="ARBA" id="ARBA00022670"/>
    </source>
</evidence>